<dbReference type="Gene3D" id="3.30.530.20">
    <property type="match status" value="1"/>
</dbReference>
<keyword evidence="4" id="KW-1185">Reference proteome</keyword>
<dbReference type="KEGG" id="dsl:Dacsa_3263"/>
<dbReference type="InterPro" id="IPR005031">
    <property type="entry name" value="COQ10_START"/>
</dbReference>
<sequence length="182" mass="21108">MIDPQVNNENEASNTDLEAQLDEVKIETEEVAKRQRRITSAISIEHPREAVWQVLTDYESLPEFIPSLEKSQRLEHPEGEKVRLEQVGKQRLFKVNFSARVVLDLTEMPPSRIDFEMVEGDFKAFSGYWSLEEADQKTELIYSIFVWPPRTMPVSLIERRLSLDLSLNLVAIRQRVGIVHSE</sequence>
<feature type="coiled-coil region" evidence="1">
    <location>
        <begin position="7"/>
        <end position="34"/>
    </location>
</feature>
<evidence type="ECO:0000313" key="4">
    <source>
        <dbReference type="Proteomes" id="UP000010482"/>
    </source>
</evidence>
<dbReference type="Pfam" id="PF03364">
    <property type="entry name" value="Polyketide_cyc"/>
    <property type="match status" value="1"/>
</dbReference>
<dbReference type="PATRIC" id="fig|13035.3.peg.3695"/>
<accession>K9YXW3</accession>
<protein>
    <submittedName>
        <fullName evidence="3">Oligoketide cyclase/lipid transport protein</fullName>
    </submittedName>
</protein>
<dbReference type="STRING" id="13035.Dacsa_3263"/>
<keyword evidence="1" id="KW-0175">Coiled coil</keyword>
<dbReference type="AlphaFoldDB" id="K9YXW3"/>
<dbReference type="CDD" id="cd08866">
    <property type="entry name" value="SRPBCC_11"/>
    <property type="match status" value="1"/>
</dbReference>
<evidence type="ECO:0000259" key="2">
    <source>
        <dbReference type="Pfam" id="PF03364"/>
    </source>
</evidence>
<dbReference type="PANTHER" id="PTHR34060:SF1">
    <property type="entry name" value="POLYKETIDE CYCLASE _ DEHYDRASE AND LIPID TRANSPORT PROTEIN"/>
    <property type="match status" value="1"/>
</dbReference>
<reference evidence="3" key="1">
    <citation type="submission" date="2012-04" db="EMBL/GenBank/DDBJ databases">
        <title>Finished genome of Dactylococcopsis salina PCC 8305.</title>
        <authorList>
            <consortium name="US DOE Joint Genome Institute"/>
            <person name="Gugger M."/>
            <person name="Coursin T."/>
            <person name="Rippka R."/>
            <person name="Tandeau De Marsac N."/>
            <person name="Huntemann M."/>
            <person name="Wei C.-L."/>
            <person name="Han J."/>
            <person name="Detter J.C."/>
            <person name="Han C."/>
            <person name="Tapia R."/>
            <person name="Daligault H."/>
            <person name="Chen A."/>
            <person name="Krypides N."/>
            <person name="Mavromatis K."/>
            <person name="Markowitz V."/>
            <person name="Szeto E."/>
            <person name="Ivanova N."/>
            <person name="Ovchinnikova G."/>
            <person name="Pagani I."/>
            <person name="Pati A."/>
            <person name="Goodwin L."/>
            <person name="Peters L."/>
            <person name="Pitluck S."/>
            <person name="Woyke T."/>
            <person name="Kerfeld C."/>
        </authorList>
    </citation>
    <scope>NUCLEOTIDE SEQUENCE [LARGE SCALE GENOMIC DNA]</scope>
    <source>
        <strain evidence="3">PCC 8305</strain>
    </source>
</reference>
<dbReference type="SUPFAM" id="SSF55961">
    <property type="entry name" value="Bet v1-like"/>
    <property type="match status" value="1"/>
</dbReference>
<evidence type="ECO:0000256" key="1">
    <source>
        <dbReference type="SAM" id="Coils"/>
    </source>
</evidence>
<dbReference type="Proteomes" id="UP000010482">
    <property type="component" value="Chromosome"/>
</dbReference>
<organism evidence="3 4">
    <name type="scientific">Dactylococcopsis salina (strain PCC 8305)</name>
    <name type="common">Myxobactron salinum</name>
    <dbReference type="NCBI Taxonomy" id="13035"/>
    <lineage>
        <taxon>Bacteria</taxon>
        <taxon>Bacillati</taxon>
        <taxon>Cyanobacteriota</taxon>
        <taxon>Cyanophyceae</taxon>
        <taxon>Nodosilineales</taxon>
        <taxon>Cymatolegaceae</taxon>
        <taxon>Dactylococcopsis</taxon>
    </lineage>
</organism>
<dbReference type="InterPro" id="IPR023393">
    <property type="entry name" value="START-like_dom_sf"/>
</dbReference>
<proteinExistence type="predicted"/>
<name>K9YXW3_DACS8</name>
<dbReference type="RefSeq" id="WP_015230758.1">
    <property type="nucleotide sequence ID" value="NC_019780.1"/>
</dbReference>
<gene>
    <name evidence="3" type="ORF">Dacsa_3263</name>
</gene>
<dbReference type="eggNOG" id="COG2867">
    <property type="taxonomic scope" value="Bacteria"/>
</dbReference>
<feature type="domain" description="Coenzyme Q-binding protein COQ10 START" evidence="2">
    <location>
        <begin position="44"/>
        <end position="165"/>
    </location>
</feature>
<dbReference type="HOGENOM" id="CLU_083749_2_0_3"/>
<dbReference type="PANTHER" id="PTHR34060">
    <property type="entry name" value="POLYKETIDE CYCLASE / DEHYDRASE AND LIPID TRANSPORT PROTEIN"/>
    <property type="match status" value="1"/>
</dbReference>
<dbReference type="EMBL" id="CP003944">
    <property type="protein sequence ID" value="AFZ51781.1"/>
    <property type="molecule type" value="Genomic_DNA"/>
</dbReference>
<evidence type="ECO:0000313" key="3">
    <source>
        <dbReference type="EMBL" id="AFZ51781.1"/>
    </source>
</evidence>